<keyword evidence="2" id="KW-0732">Signal</keyword>
<accession>A0AA40SVX4</accession>
<evidence type="ECO:0000256" key="2">
    <source>
        <dbReference type="SAM" id="SignalP"/>
    </source>
</evidence>
<evidence type="ECO:0000313" key="4">
    <source>
        <dbReference type="Proteomes" id="UP001165986"/>
    </source>
</evidence>
<evidence type="ECO:0000256" key="1">
    <source>
        <dbReference type="SAM" id="MobiDB-lite"/>
    </source>
</evidence>
<feature type="chain" id="PRO_5041290014" description="Lipoprotein" evidence="2">
    <location>
        <begin position="26"/>
        <end position="148"/>
    </location>
</feature>
<proteinExistence type="predicted"/>
<feature type="compositionally biased region" description="Low complexity" evidence="1">
    <location>
        <begin position="46"/>
        <end position="55"/>
    </location>
</feature>
<protein>
    <recommendedName>
        <fullName evidence="5">Lipoprotein</fullName>
    </recommendedName>
</protein>
<dbReference type="AlphaFoldDB" id="A0AA40SVX4"/>
<dbReference type="RefSeq" id="WP_191757221.1">
    <property type="nucleotide sequence ID" value="NZ_VJXY01000007.1"/>
</dbReference>
<sequence>MKKLILIMPLIICFFWITSCGNSQTDTAETQTNQIEKSKTATIQETSTSTQNKTDTTQTTVSEKPKIGTVKELVNGDLMCYATLIDENGTEHNVGASFEICAEQATFVNKKVRVFYKLESVNDCQSAEPCGKTRKEYLITKMEILKPN</sequence>
<reference evidence="3" key="1">
    <citation type="submission" date="2019-07" db="EMBL/GenBank/DDBJ databases">
        <title>Toxilogical consequences of a new and cryptic species of cyanobacteria (Komarekiella delphini-convector) recovered from the epidermis of a bottlenose dolphin and 1500 ft. in the air.</title>
        <authorList>
            <person name="Brown A.O."/>
            <person name="Dvorak P."/>
            <person name="Villanueva C.D."/>
            <person name="Foss A.J."/>
            <person name="Garvey A.D."/>
            <person name="Gibson Q.A."/>
            <person name="Johansen J.R."/>
            <person name="Casamatta D.A."/>
        </authorList>
    </citation>
    <scope>NUCLEOTIDE SEQUENCE</scope>
    <source>
        <strain evidence="3">SJRDD-AB1</strain>
    </source>
</reference>
<keyword evidence="4" id="KW-1185">Reference proteome</keyword>
<gene>
    <name evidence="3" type="ORF">FNW02_09060</name>
</gene>
<organism evidence="3 4">
    <name type="scientific">Komarekiella delphini-convector SJRDD-AB1</name>
    <dbReference type="NCBI Taxonomy" id="2593771"/>
    <lineage>
        <taxon>Bacteria</taxon>
        <taxon>Bacillati</taxon>
        <taxon>Cyanobacteriota</taxon>
        <taxon>Cyanophyceae</taxon>
        <taxon>Nostocales</taxon>
        <taxon>Nostocaceae</taxon>
        <taxon>Komarekiella</taxon>
        <taxon>Komarekiella delphini-convector</taxon>
    </lineage>
</organism>
<evidence type="ECO:0008006" key="5">
    <source>
        <dbReference type="Google" id="ProtNLM"/>
    </source>
</evidence>
<feature type="region of interest" description="Disordered" evidence="1">
    <location>
        <begin position="31"/>
        <end position="55"/>
    </location>
</feature>
<name>A0AA40SVX4_9NOST</name>
<feature type="signal peptide" evidence="2">
    <location>
        <begin position="1"/>
        <end position="25"/>
    </location>
</feature>
<dbReference type="PROSITE" id="PS51257">
    <property type="entry name" value="PROKAR_LIPOPROTEIN"/>
    <property type="match status" value="1"/>
</dbReference>
<feature type="compositionally biased region" description="Polar residues" evidence="1">
    <location>
        <begin position="31"/>
        <end position="45"/>
    </location>
</feature>
<evidence type="ECO:0000313" key="3">
    <source>
        <dbReference type="EMBL" id="MBD6615973.1"/>
    </source>
</evidence>
<dbReference type="EMBL" id="VJXY01000007">
    <property type="protein sequence ID" value="MBD6615973.1"/>
    <property type="molecule type" value="Genomic_DNA"/>
</dbReference>
<comment type="caution">
    <text evidence="3">The sequence shown here is derived from an EMBL/GenBank/DDBJ whole genome shotgun (WGS) entry which is preliminary data.</text>
</comment>
<dbReference type="Proteomes" id="UP001165986">
    <property type="component" value="Unassembled WGS sequence"/>
</dbReference>